<dbReference type="InterPro" id="IPR000086">
    <property type="entry name" value="NUDIX_hydrolase_dom"/>
</dbReference>
<dbReference type="Pfam" id="PF00293">
    <property type="entry name" value="NUDIX"/>
    <property type="match status" value="1"/>
</dbReference>
<accession>A0A9D2IGJ3</accession>
<dbReference type="AlphaFoldDB" id="A0A9D2IGJ3"/>
<dbReference type="EMBL" id="DXCH01000209">
    <property type="protein sequence ID" value="HIZ07766.1"/>
    <property type="molecule type" value="Genomic_DNA"/>
</dbReference>
<organism evidence="4 5">
    <name type="scientific">Candidatus Eubacterium avistercoris</name>
    <dbReference type="NCBI Taxonomy" id="2838567"/>
    <lineage>
        <taxon>Bacteria</taxon>
        <taxon>Bacillati</taxon>
        <taxon>Bacillota</taxon>
        <taxon>Clostridia</taxon>
        <taxon>Eubacteriales</taxon>
        <taxon>Eubacteriaceae</taxon>
        <taxon>Eubacterium</taxon>
    </lineage>
</organism>
<evidence type="ECO:0000313" key="4">
    <source>
        <dbReference type="EMBL" id="HIZ07766.1"/>
    </source>
</evidence>
<protein>
    <submittedName>
        <fullName evidence="4">NUDIX hydrolase</fullName>
    </submittedName>
</protein>
<dbReference type="PROSITE" id="PS51462">
    <property type="entry name" value="NUDIX"/>
    <property type="match status" value="1"/>
</dbReference>
<evidence type="ECO:0000256" key="1">
    <source>
        <dbReference type="ARBA" id="ARBA00001946"/>
    </source>
</evidence>
<comment type="caution">
    <text evidence="4">The sequence shown here is derived from an EMBL/GenBank/DDBJ whole genome shotgun (WGS) entry which is preliminary data.</text>
</comment>
<dbReference type="GO" id="GO:0006753">
    <property type="term" value="P:nucleoside phosphate metabolic process"/>
    <property type="evidence" value="ECO:0007669"/>
    <property type="project" value="TreeGrafter"/>
</dbReference>
<sequence length="179" mass="20493">MDRVKRKERILKYRGAIVDVYDDIMEIPDGSTAHWDYIEHRNGAAAVLPVLEDGRVVLVRQYRSALDQETLEIPAGAKEEKEEPSMECAAREMEEETGYRPGSLEKLITVCTTGAFCNESIDVYLARNLTKTSQHLDRDEFLNVEFWDLDEACSKIYSMEIKDAKTVSALLAYKNKYCK</sequence>
<dbReference type="SUPFAM" id="SSF55811">
    <property type="entry name" value="Nudix"/>
    <property type="match status" value="1"/>
</dbReference>
<reference evidence="4" key="2">
    <citation type="submission" date="2021-04" db="EMBL/GenBank/DDBJ databases">
        <authorList>
            <person name="Gilroy R."/>
        </authorList>
    </citation>
    <scope>NUCLEOTIDE SEQUENCE</scope>
    <source>
        <strain evidence="4">CHK192-9172</strain>
    </source>
</reference>
<dbReference type="CDD" id="cd03424">
    <property type="entry name" value="NUDIX_ADPRase_Nudt5_UGPPase_Nudt14"/>
    <property type="match status" value="1"/>
</dbReference>
<dbReference type="PANTHER" id="PTHR11839:SF18">
    <property type="entry name" value="NUDIX HYDROLASE DOMAIN-CONTAINING PROTEIN"/>
    <property type="match status" value="1"/>
</dbReference>
<reference evidence="4" key="1">
    <citation type="journal article" date="2021" name="PeerJ">
        <title>Extensive microbial diversity within the chicken gut microbiome revealed by metagenomics and culture.</title>
        <authorList>
            <person name="Gilroy R."/>
            <person name="Ravi A."/>
            <person name="Getino M."/>
            <person name="Pursley I."/>
            <person name="Horton D.L."/>
            <person name="Alikhan N.F."/>
            <person name="Baker D."/>
            <person name="Gharbi K."/>
            <person name="Hall N."/>
            <person name="Watson M."/>
            <person name="Adriaenssens E.M."/>
            <person name="Foster-Nyarko E."/>
            <person name="Jarju S."/>
            <person name="Secka A."/>
            <person name="Antonio M."/>
            <person name="Oren A."/>
            <person name="Chaudhuri R.R."/>
            <person name="La Ragione R."/>
            <person name="Hildebrand F."/>
            <person name="Pallen M.J."/>
        </authorList>
    </citation>
    <scope>NUCLEOTIDE SEQUENCE</scope>
    <source>
        <strain evidence="4">CHK192-9172</strain>
    </source>
</reference>
<dbReference type="PANTHER" id="PTHR11839">
    <property type="entry name" value="UDP/ADP-SUGAR PYROPHOSPHATASE"/>
    <property type="match status" value="1"/>
</dbReference>
<evidence type="ECO:0000313" key="5">
    <source>
        <dbReference type="Proteomes" id="UP000824024"/>
    </source>
</evidence>
<dbReference type="GO" id="GO:0016787">
    <property type="term" value="F:hydrolase activity"/>
    <property type="evidence" value="ECO:0007669"/>
    <property type="project" value="UniProtKB-KW"/>
</dbReference>
<dbReference type="Proteomes" id="UP000824024">
    <property type="component" value="Unassembled WGS sequence"/>
</dbReference>
<gene>
    <name evidence="4" type="ORF">IAA08_07525</name>
</gene>
<dbReference type="GO" id="GO:0019693">
    <property type="term" value="P:ribose phosphate metabolic process"/>
    <property type="evidence" value="ECO:0007669"/>
    <property type="project" value="TreeGrafter"/>
</dbReference>
<evidence type="ECO:0000259" key="3">
    <source>
        <dbReference type="PROSITE" id="PS51462"/>
    </source>
</evidence>
<dbReference type="InterPro" id="IPR015797">
    <property type="entry name" value="NUDIX_hydrolase-like_dom_sf"/>
</dbReference>
<proteinExistence type="predicted"/>
<dbReference type="Gene3D" id="3.90.79.10">
    <property type="entry name" value="Nucleoside Triphosphate Pyrophosphohydrolase"/>
    <property type="match status" value="1"/>
</dbReference>
<comment type="cofactor">
    <cofactor evidence="1">
        <name>Mg(2+)</name>
        <dbReference type="ChEBI" id="CHEBI:18420"/>
    </cofactor>
</comment>
<keyword evidence="2 4" id="KW-0378">Hydrolase</keyword>
<evidence type="ECO:0000256" key="2">
    <source>
        <dbReference type="ARBA" id="ARBA00022801"/>
    </source>
</evidence>
<name>A0A9D2IGJ3_9FIRM</name>
<feature type="domain" description="Nudix hydrolase" evidence="3">
    <location>
        <begin position="40"/>
        <end position="174"/>
    </location>
</feature>